<accession>A0A9P6B5P8</accession>
<name>A0A9P6B5P8_9AGAM</name>
<reference evidence="1" key="1">
    <citation type="journal article" date="2020" name="Nat. Commun.">
        <title>Large-scale genome sequencing of mycorrhizal fungi provides insights into the early evolution of symbiotic traits.</title>
        <authorList>
            <person name="Miyauchi S."/>
            <person name="Kiss E."/>
            <person name="Kuo A."/>
            <person name="Drula E."/>
            <person name="Kohler A."/>
            <person name="Sanchez-Garcia M."/>
            <person name="Morin E."/>
            <person name="Andreopoulos B."/>
            <person name="Barry K.W."/>
            <person name="Bonito G."/>
            <person name="Buee M."/>
            <person name="Carver A."/>
            <person name="Chen C."/>
            <person name="Cichocki N."/>
            <person name="Clum A."/>
            <person name="Culley D."/>
            <person name="Crous P.W."/>
            <person name="Fauchery L."/>
            <person name="Girlanda M."/>
            <person name="Hayes R.D."/>
            <person name="Keri Z."/>
            <person name="LaButti K."/>
            <person name="Lipzen A."/>
            <person name="Lombard V."/>
            <person name="Magnuson J."/>
            <person name="Maillard F."/>
            <person name="Murat C."/>
            <person name="Nolan M."/>
            <person name="Ohm R.A."/>
            <person name="Pangilinan J."/>
            <person name="Pereira M.F."/>
            <person name="Perotto S."/>
            <person name="Peter M."/>
            <person name="Pfister S."/>
            <person name="Riley R."/>
            <person name="Sitrit Y."/>
            <person name="Stielow J.B."/>
            <person name="Szollosi G."/>
            <person name="Zifcakova L."/>
            <person name="Stursova M."/>
            <person name="Spatafora J.W."/>
            <person name="Tedersoo L."/>
            <person name="Vaario L.M."/>
            <person name="Yamada A."/>
            <person name="Yan M."/>
            <person name="Wang P."/>
            <person name="Xu J."/>
            <person name="Bruns T."/>
            <person name="Baldrian P."/>
            <person name="Vilgalys R."/>
            <person name="Dunand C."/>
            <person name="Henrissat B."/>
            <person name="Grigoriev I.V."/>
            <person name="Hibbett D."/>
            <person name="Nagy L.G."/>
            <person name="Martin F.M."/>
        </authorList>
    </citation>
    <scope>NUCLEOTIDE SEQUENCE</scope>
    <source>
        <strain evidence="1">UP504</strain>
    </source>
</reference>
<sequence>MDVCNLDCPLSPTLLHSLMPPTPYFIRQRSLHCPRRTDRHAQGSDSRMLDIWPSWPLPRAFQHLHAPWDHEARSRGVVMSYVEGGQQSAQDLSRRTRLAMISRKPDPRRTGCGSKTRCTQLGMLSVHSQSPGPSKGERYQAGPREWGRAVGPYVAIPLAPLQCLSYLRLAISHGPSSLVTALRGAFLGVRRRRPFSQR</sequence>
<gene>
    <name evidence="1" type="ORF">BS47DRAFT_327496</name>
</gene>
<dbReference type="Proteomes" id="UP000886523">
    <property type="component" value="Unassembled WGS sequence"/>
</dbReference>
<organism evidence="1 2">
    <name type="scientific">Hydnum rufescens UP504</name>
    <dbReference type="NCBI Taxonomy" id="1448309"/>
    <lineage>
        <taxon>Eukaryota</taxon>
        <taxon>Fungi</taxon>
        <taxon>Dikarya</taxon>
        <taxon>Basidiomycota</taxon>
        <taxon>Agaricomycotina</taxon>
        <taxon>Agaricomycetes</taxon>
        <taxon>Cantharellales</taxon>
        <taxon>Hydnaceae</taxon>
        <taxon>Hydnum</taxon>
    </lineage>
</organism>
<keyword evidence="2" id="KW-1185">Reference proteome</keyword>
<evidence type="ECO:0000313" key="2">
    <source>
        <dbReference type="Proteomes" id="UP000886523"/>
    </source>
</evidence>
<evidence type="ECO:0000313" key="1">
    <source>
        <dbReference type="EMBL" id="KAF9518208.1"/>
    </source>
</evidence>
<comment type="caution">
    <text evidence="1">The sequence shown here is derived from an EMBL/GenBank/DDBJ whole genome shotgun (WGS) entry which is preliminary data.</text>
</comment>
<dbReference type="EMBL" id="MU128926">
    <property type="protein sequence ID" value="KAF9518208.1"/>
    <property type="molecule type" value="Genomic_DNA"/>
</dbReference>
<dbReference type="AlphaFoldDB" id="A0A9P6B5P8"/>
<proteinExistence type="predicted"/>
<protein>
    <submittedName>
        <fullName evidence="1">Uncharacterized protein</fullName>
    </submittedName>
</protein>